<evidence type="ECO:0000313" key="2">
    <source>
        <dbReference type="EMBL" id="KAK8518328.1"/>
    </source>
</evidence>
<proteinExistence type="predicted"/>
<evidence type="ECO:0000256" key="1">
    <source>
        <dbReference type="SAM" id="MobiDB-lite"/>
    </source>
</evidence>
<sequence length="140" mass="15706">MTIKMSFPEDARGAGADEEEDREGKDGDVVRLRVLGLWTLTLIWRSCYYVHVLKMLQHRAGTGFEQFVQIEPSVVALTSSTATLWLRIGIPRGSHPIPNPKAKEGTDLLRSYLCGTQGYEGFMHMPASIQIRIETLDIES</sequence>
<gene>
    <name evidence="2" type="ORF">V6N12_017479</name>
</gene>
<accession>A0ABR2CFM7</accession>
<dbReference type="EMBL" id="JBBPBM010000053">
    <property type="protein sequence ID" value="KAK8518328.1"/>
    <property type="molecule type" value="Genomic_DNA"/>
</dbReference>
<keyword evidence="3" id="KW-1185">Reference proteome</keyword>
<feature type="region of interest" description="Disordered" evidence="1">
    <location>
        <begin position="1"/>
        <end position="23"/>
    </location>
</feature>
<organism evidence="2 3">
    <name type="scientific">Hibiscus sabdariffa</name>
    <name type="common">roselle</name>
    <dbReference type="NCBI Taxonomy" id="183260"/>
    <lineage>
        <taxon>Eukaryota</taxon>
        <taxon>Viridiplantae</taxon>
        <taxon>Streptophyta</taxon>
        <taxon>Embryophyta</taxon>
        <taxon>Tracheophyta</taxon>
        <taxon>Spermatophyta</taxon>
        <taxon>Magnoliopsida</taxon>
        <taxon>eudicotyledons</taxon>
        <taxon>Gunneridae</taxon>
        <taxon>Pentapetalae</taxon>
        <taxon>rosids</taxon>
        <taxon>malvids</taxon>
        <taxon>Malvales</taxon>
        <taxon>Malvaceae</taxon>
        <taxon>Malvoideae</taxon>
        <taxon>Hibiscus</taxon>
    </lineage>
</organism>
<dbReference type="Proteomes" id="UP001472677">
    <property type="component" value="Unassembled WGS sequence"/>
</dbReference>
<comment type="caution">
    <text evidence="2">The sequence shown here is derived from an EMBL/GenBank/DDBJ whole genome shotgun (WGS) entry which is preliminary data.</text>
</comment>
<name>A0ABR2CFM7_9ROSI</name>
<protein>
    <submittedName>
        <fullName evidence="2">Uncharacterized protein</fullName>
    </submittedName>
</protein>
<evidence type="ECO:0000313" key="3">
    <source>
        <dbReference type="Proteomes" id="UP001472677"/>
    </source>
</evidence>
<reference evidence="2 3" key="1">
    <citation type="journal article" date="2024" name="G3 (Bethesda)">
        <title>Genome assembly of Hibiscus sabdariffa L. provides insights into metabolisms of medicinal natural products.</title>
        <authorList>
            <person name="Kim T."/>
        </authorList>
    </citation>
    <scope>NUCLEOTIDE SEQUENCE [LARGE SCALE GENOMIC DNA]</scope>
    <source>
        <strain evidence="2">TK-2024</strain>
        <tissue evidence="2">Old leaves</tissue>
    </source>
</reference>